<name>A0AAW1DDB7_9HEMI</name>
<dbReference type="GO" id="GO:0005549">
    <property type="term" value="F:odorant binding"/>
    <property type="evidence" value="ECO:0007669"/>
    <property type="project" value="InterPro"/>
</dbReference>
<sequence length="344" mass="40075">MKNIFSPIIFFSRNNHFKKKTPKKNNVKEDRPIFITGLKFCLYYGLIYDNRFWFSALCVVLSRIIFIIGTILFLGPIVIEKESHELPDLIILLHYAHFNVACLIMSLTVLMKSNQFKDYCKLLEDEFKFPKFKLNALQMNVMKESSEYLVLVIKLMAPLHYVASLVNVCSGPLFKGTPLPYKGWLPFNTDTWPKYCLGFFIETLVSLNVTSNLYISLQAYVIHGKQLCTQFDILCLYFKSIFDKPSSKNWSNSQREECINKRIGFAVKRHQLLMRCFNMYQEIYSGLLFVVTLESGFLICTTIFMLTDPNVDPVVIIVFILLLSAQIVSITFYCWYGQKITDRR</sequence>
<evidence type="ECO:0000256" key="1">
    <source>
        <dbReference type="ARBA" id="ARBA00004651"/>
    </source>
</evidence>
<evidence type="ECO:0000256" key="2">
    <source>
        <dbReference type="ARBA" id="ARBA00022475"/>
    </source>
</evidence>
<keyword evidence="2" id="KW-1003">Cell membrane</keyword>
<dbReference type="InterPro" id="IPR004117">
    <property type="entry name" value="7tm6_olfct_rcpt"/>
</dbReference>
<evidence type="ECO:0000256" key="4">
    <source>
        <dbReference type="ARBA" id="ARBA00022692"/>
    </source>
</evidence>
<dbReference type="EMBL" id="JAPXFL010000005">
    <property type="protein sequence ID" value="KAK9507012.1"/>
    <property type="molecule type" value="Genomic_DNA"/>
</dbReference>
<dbReference type="GO" id="GO:0004984">
    <property type="term" value="F:olfactory receptor activity"/>
    <property type="evidence" value="ECO:0007669"/>
    <property type="project" value="InterPro"/>
</dbReference>
<evidence type="ECO:0000256" key="9">
    <source>
        <dbReference type="ARBA" id="ARBA00023224"/>
    </source>
</evidence>
<comment type="similarity">
    <text evidence="10">Belongs to the insect chemoreceptor superfamily. Heteromeric odorant receptor channel (TC 1.A.69) family.</text>
</comment>
<comment type="caution">
    <text evidence="11">The sequence shown here is derived from an EMBL/GenBank/DDBJ whole genome shotgun (WGS) entry which is preliminary data.</text>
</comment>
<accession>A0AAW1DDB7</accession>
<keyword evidence="3 10" id="KW-0716">Sensory transduction</keyword>
<evidence type="ECO:0000313" key="11">
    <source>
        <dbReference type="EMBL" id="KAK9507012.1"/>
    </source>
</evidence>
<keyword evidence="7 10" id="KW-0472">Membrane</keyword>
<keyword evidence="8 10" id="KW-0675">Receptor</keyword>
<evidence type="ECO:0000256" key="8">
    <source>
        <dbReference type="ARBA" id="ARBA00023170"/>
    </source>
</evidence>
<comment type="caution">
    <text evidence="10">Lacks conserved residue(s) required for the propagation of feature annotation.</text>
</comment>
<feature type="transmembrane region" description="Helical" evidence="10">
    <location>
        <begin position="52"/>
        <end position="79"/>
    </location>
</feature>
<evidence type="ECO:0000256" key="7">
    <source>
        <dbReference type="ARBA" id="ARBA00023136"/>
    </source>
</evidence>
<evidence type="ECO:0000256" key="10">
    <source>
        <dbReference type="RuleBase" id="RU351113"/>
    </source>
</evidence>
<evidence type="ECO:0000256" key="6">
    <source>
        <dbReference type="ARBA" id="ARBA00022989"/>
    </source>
</evidence>
<evidence type="ECO:0000313" key="12">
    <source>
        <dbReference type="Proteomes" id="UP001461498"/>
    </source>
</evidence>
<dbReference type="PANTHER" id="PTHR21137:SF35">
    <property type="entry name" value="ODORANT RECEPTOR 19A-RELATED"/>
    <property type="match status" value="1"/>
</dbReference>
<keyword evidence="9 10" id="KW-0807">Transducer</keyword>
<keyword evidence="5 10" id="KW-0552">Olfaction</keyword>
<dbReference type="GO" id="GO:0007165">
    <property type="term" value="P:signal transduction"/>
    <property type="evidence" value="ECO:0007669"/>
    <property type="project" value="UniProtKB-KW"/>
</dbReference>
<keyword evidence="6 10" id="KW-1133">Transmembrane helix</keyword>
<comment type="subcellular location">
    <subcellularLocation>
        <location evidence="1 10">Cell membrane</location>
        <topology evidence="1 10">Multi-pass membrane protein</topology>
    </subcellularLocation>
</comment>
<organism evidence="11 12">
    <name type="scientific">Rhynocoris fuscipes</name>
    <dbReference type="NCBI Taxonomy" id="488301"/>
    <lineage>
        <taxon>Eukaryota</taxon>
        <taxon>Metazoa</taxon>
        <taxon>Ecdysozoa</taxon>
        <taxon>Arthropoda</taxon>
        <taxon>Hexapoda</taxon>
        <taxon>Insecta</taxon>
        <taxon>Pterygota</taxon>
        <taxon>Neoptera</taxon>
        <taxon>Paraneoptera</taxon>
        <taxon>Hemiptera</taxon>
        <taxon>Heteroptera</taxon>
        <taxon>Panheteroptera</taxon>
        <taxon>Cimicomorpha</taxon>
        <taxon>Reduviidae</taxon>
        <taxon>Harpactorinae</taxon>
        <taxon>Harpactorini</taxon>
        <taxon>Rhynocoris</taxon>
    </lineage>
</organism>
<dbReference type="AlphaFoldDB" id="A0AAW1DDB7"/>
<gene>
    <name evidence="11" type="ORF">O3M35_008845</name>
</gene>
<keyword evidence="4 10" id="KW-0812">Transmembrane</keyword>
<protein>
    <recommendedName>
        <fullName evidence="10">Odorant receptor</fullName>
    </recommendedName>
</protein>
<feature type="transmembrane region" description="Helical" evidence="10">
    <location>
        <begin position="283"/>
        <end position="307"/>
    </location>
</feature>
<proteinExistence type="inferred from homology"/>
<dbReference type="Proteomes" id="UP001461498">
    <property type="component" value="Unassembled WGS sequence"/>
</dbReference>
<dbReference type="GO" id="GO:0005886">
    <property type="term" value="C:plasma membrane"/>
    <property type="evidence" value="ECO:0007669"/>
    <property type="project" value="UniProtKB-SubCell"/>
</dbReference>
<dbReference type="Pfam" id="PF02949">
    <property type="entry name" value="7tm_6"/>
    <property type="match status" value="1"/>
</dbReference>
<evidence type="ECO:0000256" key="3">
    <source>
        <dbReference type="ARBA" id="ARBA00022606"/>
    </source>
</evidence>
<reference evidence="11 12" key="1">
    <citation type="submission" date="2022-12" db="EMBL/GenBank/DDBJ databases">
        <title>Chromosome-level genome assembly of true bugs.</title>
        <authorList>
            <person name="Ma L."/>
            <person name="Li H."/>
        </authorList>
    </citation>
    <scope>NUCLEOTIDE SEQUENCE [LARGE SCALE GENOMIC DNA]</scope>
    <source>
        <strain evidence="11">Lab_2022b</strain>
    </source>
</reference>
<evidence type="ECO:0000256" key="5">
    <source>
        <dbReference type="ARBA" id="ARBA00022725"/>
    </source>
</evidence>
<keyword evidence="12" id="KW-1185">Reference proteome</keyword>
<feature type="transmembrane region" description="Helical" evidence="10">
    <location>
        <begin position="313"/>
        <end position="336"/>
    </location>
</feature>
<dbReference type="PANTHER" id="PTHR21137">
    <property type="entry name" value="ODORANT RECEPTOR"/>
    <property type="match status" value="1"/>
</dbReference>
<feature type="transmembrane region" description="Helical" evidence="10">
    <location>
        <begin position="91"/>
        <end position="111"/>
    </location>
</feature>